<accession>A0A0H2RFF0</accession>
<dbReference type="AlphaFoldDB" id="A0A0H2RFF0"/>
<reference evidence="1 2" key="1">
    <citation type="submission" date="2015-04" db="EMBL/GenBank/DDBJ databases">
        <title>Complete genome sequence of Schizopora paradoxa KUC8140, a cosmopolitan wood degrader in East Asia.</title>
        <authorList>
            <consortium name="DOE Joint Genome Institute"/>
            <person name="Min B."/>
            <person name="Park H."/>
            <person name="Jang Y."/>
            <person name="Kim J.-J."/>
            <person name="Kim K.H."/>
            <person name="Pangilinan J."/>
            <person name="Lipzen A."/>
            <person name="Riley R."/>
            <person name="Grigoriev I.V."/>
            <person name="Spatafora J.W."/>
            <person name="Choi I.-G."/>
        </authorList>
    </citation>
    <scope>NUCLEOTIDE SEQUENCE [LARGE SCALE GENOMIC DNA]</scope>
    <source>
        <strain evidence="1 2">KUC8140</strain>
    </source>
</reference>
<dbReference type="InParanoid" id="A0A0H2RFF0"/>
<name>A0A0H2RFF0_9AGAM</name>
<evidence type="ECO:0000313" key="2">
    <source>
        <dbReference type="Proteomes" id="UP000053477"/>
    </source>
</evidence>
<keyword evidence="2" id="KW-1185">Reference proteome</keyword>
<dbReference type="EMBL" id="KQ086030">
    <property type="protein sequence ID" value="KLO10307.1"/>
    <property type="molecule type" value="Genomic_DNA"/>
</dbReference>
<dbReference type="Proteomes" id="UP000053477">
    <property type="component" value="Unassembled WGS sequence"/>
</dbReference>
<protein>
    <submittedName>
        <fullName evidence="1">Uncharacterized protein</fullName>
    </submittedName>
</protein>
<dbReference type="OrthoDB" id="3066495at2759"/>
<evidence type="ECO:0000313" key="1">
    <source>
        <dbReference type="EMBL" id="KLO10307.1"/>
    </source>
</evidence>
<sequence>MLNAQCTAFNEGHAAASRQSVYKSLAKLLKPPFPPTFPRLSVNVSANTMPFNRETPSPFLHSNVEVVGLFRAPTVSSIDTDATADDLPGAGRTIGRLLGSLGSKLENFMNKRAERAGLGPKAIANEICRLARHRQICIEETNSRPRWCLPVAPGRRFNKSETKALRKLSQKLIAHARSHVESNQLIALKEIIELSINDPRIRAIFARFDLEQLITHYNEPDLLLMTQRALGAIEFSNIHCIWAPLLSLRPILELRIHHTYQILNVEDSKISSIREDILETFRNPSTSFLSARYFSSLVGILRSRKMSFKWAKFDELVEDIMNLYVAVAIREFASVELSTFQSCMLYRDLPGSLITKLSSNLDL</sequence>
<organism evidence="1 2">
    <name type="scientific">Schizopora paradoxa</name>
    <dbReference type="NCBI Taxonomy" id="27342"/>
    <lineage>
        <taxon>Eukaryota</taxon>
        <taxon>Fungi</taxon>
        <taxon>Dikarya</taxon>
        <taxon>Basidiomycota</taxon>
        <taxon>Agaricomycotina</taxon>
        <taxon>Agaricomycetes</taxon>
        <taxon>Hymenochaetales</taxon>
        <taxon>Schizoporaceae</taxon>
        <taxon>Schizopora</taxon>
    </lineage>
</organism>
<gene>
    <name evidence="1" type="ORF">SCHPADRAFT_942964</name>
</gene>
<proteinExistence type="predicted"/>